<evidence type="ECO:0000313" key="3">
    <source>
        <dbReference type="Proteomes" id="UP000664132"/>
    </source>
</evidence>
<name>A0A8H7WC90_9HELO</name>
<feature type="region of interest" description="Disordered" evidence="1">
    <location>
        <begin position="185"/>
        <end position="205"/>
    </location>
</feature>
<dbReference type="PANTHER" id="PTHR38791">
    <property type="entry name" value="ZN(II)2CYS6 TRANSCRIPTION FACTOR (EUROFUNG)-RELATED-RELATED"/>
    <property type="match status" value="1"/>
</dbReference>
<sequence length="244" mass="27277">MNFPKYSPPYQQSGSTNPILISTDQDRVFKRSYDIYHDYCVAQIWNIMPTARIILNETICLQLTHLDTSWPGFESQFQASADICSRMCGEIMRSVPQHLGFVSRAPFQDTSLPSSSTFLSETPLAMNISHPVIISSWVLLWPLYTAAAASSATIEMQNYAASIPDHPGEFTGVQQSAVLASLIRQRTDESSGRTMDASMQEGHRHRKHEYGSSVALEHELQTDTDFSLKCMLDAGMELHISLVP</sequence>
<reference evidence="2" key="1">
    <citation type="submission" date="2021-02" db="EMBL/GenBank/DDBJ databases">
        <title>Genome sequence Cadophora malorum strain M34.</title>
        <authorList>
            <person name="Stefanovic E."/>
            <person name="Vu D."/>
            <person name="Scully C."/>
            <person name="Dijksterhuis J."/>
            <person name="Roader J."/>
            <person name="Houbraken J."/>
        </authorList>
    </citation>
    <scope>NUCLEOTIDE SEQUENCE</scope>
    <source>
        <strain evidence="2">M34</strain>
    </source>
</reference>
<comment type="caution">
    <text evidence="2">The sequence shown here is derived from an EMBL/GenBank/DDBJ whole genome shotgun (WGS) entry which is preliminary data.</text>
</comment>
<evidence type="ECO:0000256" key="1">
    <source>
        <dbReference type="SAM" id="MobiDB-lite"/>
    </source>
</evidence>
<keyword evidence="3" id="KW-1185">Reference proteome</keyword>
<proteinExistence type="predicted"/>
<dbReference type="EMBL" id="JAFJYH010000053">
    <property type="protein sequence ID" value="KAG4422171.1"/>
    <property type="molecule type" value="Genomic_DNA"/>
</dbReference>
<dbReference type="OrthoDB" id="5429770at2759"/>
<dbReference type="InterPro" id="IPR053175">
    <property type="entry name" value="DHMBA_Reg_Transcription_Factor"/>
</dbReference>
<dbReference type="AlphaFoldDB" id="A0A8H7WC90"/>
<protein>
    <submittedName>
        <fullName evidence="2">Uncharacterized protein</fullName>
    </submittedName>
</protein>
<evidence type="ECO:0000313" key="2">
    <source>
        <dbReference type="EMBL" id="KAG4422171.1"/>
    </source>
</evidence>
<accession>A0A8H7WC90</accession>
<organism evidence="2 3">
    <name type="scientific">Cadophora malorum</name>
    <dbReference type="NCBI Taxonomy" id="108018"/>
    <lineage>
        <taxon>Eukaryota</taxon>
        <taxon>Fungi</taxon>
        <taxon>Dikarya</taxon>
        <taxon>Ascomycota</taxon>
        <taxon>Pezizomycotina</taxon>
        <taxon>Leotiomycetes</taxon>
        <taxon>Helotiales</taxon>
        <taxon>Ploettnerulaceae</taxon>
        <taxon>Cadophora</taxon>
    </lineage>
</organism>
<gene>
    <name evidence="2" type="ORF">IFR04_004677</name>
</gene>
<dbReference type="Proteomes" id="UP000664132">
    <property type="component" value="Unassembled WGS sequence"/>
</dbReference>